<accession>A0A081L8R7</accession>
<organism evidence="2 3">
    <name type="scientific">Bacillus zhangzhouensis</name>
    <dbReference type="NCBI Taxonomy" id="1178540"/>
    <lineage>
        <taxon>Bacteria</taxon>
        <taxon>Bacillati</taxon>
        <taxon>Bacillota</taxon>
        <taxon>Bacilli</taxon>
        <taxon>Bacillales</taxon>
        <taxon>Bacillaceae</taxon>
        <taxon>Bacillus</taxon>
    </lineage>
</organism>
<protein>
    <submittedName>
        <fullName evidence="2">Uncharacterized protein</fullName>
    </submittedName>
</protein>
<dbReference type="RefSeq" id="WP_034323535.1">
    <property type="nucleotide sequence ID" value="NZ_JBCMYH010000031.1"/>
</dbReference>
<keyword evidence="1" id="KW-0732">Signal</keyword>
<dbReference type="AlphaFoldDB" id="A0A081L8R7"/>
<feature type="chain" id="PRO_5039713578" evidence="1">
    <location>
        <begin position="24"/>
        <end position="142"/>
    </location>
</feature>
<feature type="signal peptide" evidence="1">
    <location>
        <begin position="1"/>
        <end position="23"/>
    </location>
</feature>
<proteinExistence type="predicted"/>
<evidence type="ECO:0000256" key="1">
    <source>
        <dbReference type="SAM" id="SignalP"/>
    </source>
</evidence>
<dbReference type="Proteomes" id="UP000028091">
    <property type="component" value="Unassembled WGS sequence"/>
</dbReference>
<dbReference type="OrthoDB" id="9897879at2"/>
<keyword evidence="3" id="KW-1185">Reference proteome</keyword>
<reference evidence="2 3" key="1">
    <citation type="submission" date="2012-09" db="EMBL/GenBank/DDBJ databases">
        <title>Genome Sequence of Bacillus sp. DW5-4.</title>
        <authorList>
            <person name="Lai Q."/>
            <person name="Liu Y."/>
            <person name="Shao Z."/>
        </authorList>
    </citation>
    <scope>NUCLEOTIDE SEQUENCE [LARGE SCALE GENOMIC DNA]</scope>
    <source>
        <strain evidence="2 3">DW5-4</strain>
    </source>
</reference>
<comment type="caution">
    <text evidence="2">The sequence shown here is derived from an EMBL/GenBank/DDBJ whole genome shotgun (WGS) entry which is preliminary data.</text>
</comment>
<dbReference type="EMBL" id="JOTP01000019">
    <property type="protein sequence ID" value="KEP25643.1"/>
    <property type="molecule type" value="Genomic_DNA"/>
</dbReference>
<evidence type="ECO:0000313" key="2">
    <source>
        <dbReference type="EMBL" id="KEP25643.1"/>
    </source>
</evidence>
<evidence type="ECO:0000313" key="3">
    <source>
        <dbReference type="Proteomes" id="UP000028091"/>
    </source>
</evidence>
<name>A0A081L8R7_9BACI</name>
<sequence length="142" mass="15504">MKKVTLMMLAAVLSMTGFLPLCAERANATDVGSVVQNSVDLKVTTDRSTYSSLHPQINVNMATTTNETLYYTASIRKLTFPVTPAFTHQGSISRQAAFTAPTRLFLPNSGSANYDVHVSLYKDASRTTLIGYYVANPFTVVK</sequence>
<gene>
    <name evidence="2" type="ORF">BA70_06625</name>
</gene>